<dbReference type="InterPro" id="IPR006009">
    <property type="entry name" value="GlcNAc_MurG"/>
</dbReference>
<proteinExistence type="inferred from homology"/>
<evidence type="ECO:0000256" key="6">
    <source>
        <dbReference type="ARBA" id="ARBA00022679"/>
    </source>
</evidence>
<evidence type="ECO:0000256" key="8">
    <source>
        <dbReference type="ARBA" id="ARBA00022960"/>
    </source>
</evidence>
<dbReference type="Pfam" id="PF04101">
    <property type="entry name" value="Glyco_tran_28_C"/>
    <property type="match status" value="1"/>
</dbReference>
<dbReference type="GO" id="GO:0051301">
    <property type="term" value="P:cell division"/>
    <property type="evidence" value="ECO:0007669"/>
    <property type="project" value="UniProtKB-KW"/>
</dbReference>
<comment type="catalytic activity">
    <reaction evidence="15">
        <text>[GlcNAc-(1-&gt;4)-Mur2Ac(oyl-L-Ala-gamma-D-Glu-L-Lys-D-Ala-D-Ala)](n)-di-trans,octa-cis-undecaprenyl diphosphate + beta-D-GlcNAc-(1-&gt;4)-Mur2Ac(oyl-L-Ala-gamma-D-Glu-L-Lys-D-Ala-D-Ala)-di-trans,octa-cis-undecaprenyl diphosphate = [GlcNAc-(1-&gt;4)-Mur2Ac(oyl-L-Ala-gamma-D-Glu-L-Lys-D-Ala-D-Ala)](n+1)-di-trans,octa-cis-undecaprenyl diphosphate + di-trans,octa-cis-undecaprenyl diphosphate + H(+)</text>
        <dbReference type="Rhea" id="RHEA:23708"/>
        <dbReference type="Rhea" id="RHEA-COMP:9602"/>
        <dbReference type="Rhea" id="RHEA-COMP:9603"/>
        <dbReference type="ChEBI" id="CHEBI:15378"/>
        <dbReference type="ChEBI" id="CHEBI:58405"/>
        <dbReference type="ChEBI" id="CHEBI:60033"/>
        <dbReference type="ChEBI" id="CHEBI:78435"/>
        <dbReference type="EC" id="2.4.99.28"/>
    </reaction>
</comment>
<feature type="binding site" evidence="17">
    <location>
        <position position="700"/>
    </location>
    <ligand>
        <name>UDP-N-acetyl-alpha-D-glucosamine</name>
        <dbReference type="ChEBI" id="CHEBI:57705"/>
    </ligand>
</feature>
<dbReference type="GO" id="GO:0050511">
    <property type="term" value="F:undecaprenyldiphospho-muramoylpentapeptide beta-N-acetylglucosaminyltransferase activity"/>
    <property type="evidence" value="ECO:0007669"/>
    <property type="project" value="UniProtKB-UniRule"/>
</dbReference>
<gene>
    <name evidence="17" type="primary">murG</name>
    <name evidence="22" type="ORF">BN1047_02944</name>
</gene>
<dbReference type="InterPro" id="IPR018365">
    <property type="entry name" value="Cell_cycle_FtsW-rel_CS"/>
</dbReference>
<comment type="catalytic activity">
    <reaction evidence="17">
        <text>di-trans,octa-cis-undecaprenyl diphospho-N-acetyl-alpha-D-muramoyl-L-alanyl-D-glutamyl-meso-2,6-diaminopimeloyl-D-alanyl-D-alanine + UDP-N-acetyl-alpha-D-glucosamine = di-trans,octa-cis-undecaprenyl diphospho-[N-acetyl-alpha-D-glucosaminyl-(1-&gt;4)]-N-acetyl-alpha-D-muramoyl-L-alanyl-D-glutamyl-meso-2,6-diaminopimeloyl-D-alanyl-D-alanine + UDP + H(+)</text>
        <dbReference type="Rhea" id="RHEA:31227"/>
        <dbReference type="ChEBI" id="CHEBI:15378"/>
        <dbReference type="ChEBI" id="CHEBI:57705"/>
        <dbReference type="ChEBI" id="CHEBI:58223"/>
        <dbReference type="ChEBI" id="CHEBI:61387"/>
        <dbReference type="ChEBI" id="CHEBI:61388"/>
        <dbReference type="EC" id="2.4.1.227"/>
    </reaction>
</comment>
<evidence type="ECO:0000256" key="3">
    <source>
        <dbReference type="ARBA" id="ARBA00022475"/>
    </source>
</evidence>
<dbReference type="GO" id="GO:0005975">
    <property type="term" value="P:carbohydrate metabolic process"/>
    <property type="evidence" value="ECO:0007669"/>
    <property type="project" value="InterPro"/>
</dbReference>
<feature type="transmembrane region" description="Helical" evidence="19">
    <location>
        <begin position="241"/>
        <end position="257"/>
    </location>
</feature>
<feature type="domain" description="Glycosyl transferase family 28 C-terminal" evidence="21">
    <location>
        <begin position="727"/>
        <end position="886"/>
    </location>
</feature>
<sequence>MRNPLAGVRARLTGDRSADGTPGQTVGKSLATSPAAKAATPMPRTRFGQWLGRPMTSFHLIIAVAAILVTLGLIMVLSASGVYSYDSGGSPWTVFAKQSLWTGVGLIAFYLALRMPVALMRRLAFPAFIFTIVLLVLVLIPGIGKVANGSRGWFVIGGFSMQPSELAKIAFAIWGAHLLAARRLEQATLREMLIPLVPAAGLALTLIVLQPDLGQTVTLSIILLGLLWYAGLPLRVFASSLGAMVVAAGVLAVSAGYRSDRVQSWLNPGADPGGAGYQARQARFALANGGVFGNGLGQGTAKYNYLPNAHNDFIFAIIGEELGYIGAAGLLCLFGLFAYTGMRIARRSADPFLRLLTATVTLWVIGQAFINVGYVVGLLPVTGLQLPLISAGGTSTATTMLILGVITNAARHEPEAVAALRAGRDDRVTRLLRLPLPEPYVPSRLEVARDRLRTRGKPGKAPAKQKPPAKSKSKAVARKPRQTSAADARRSSGTEHRASWRRPARLPTGPRGAAAGARSTGPSPLIGRSALRVSTLSVVLAGGGTAGHVEPAMAVADALTELDPEIRITALGTQRGLETRLVPERGYDLELITPVPLPRKPSADLLRLPLRVRTAVRQTRSVFDAVGVDVVIGFGGYVSVPAYLAARRGLRRPSVPVVIHEANASAGWANKLGARSAKRVLSAVPDPGLGPVEVVGVPVRASITALDRAALRAQARAAFGFADDARVLLVFGGSQGAQSINRAVSGAASELAAKGISVLHAHGPKNTLDLPAPSGPPYVAVPYLDRMDLAYAAADLAICRSGAMTVAEVSAVGLPAVYVPLPIGNGEQRLNALPVVQAGGGLLIDDADLSPQLVAETVIGVLDDAPRLQQMTAAAALAGHRDAARRVAEVAIEVARAHRADRKSLR</sequence>
<dbReference type="GO" id="GO:0008955">
    <property type="term" value="F:peptidoglycan glycosyltransferase activity"/>
    <property type="evidence" value="ECO:0007669"/>
    <property type="project" value="UniProtKB-EC"/>
</dbReference>
<feature type="transmembrane region" description="Helical" evidence="19">
    <location>
        <begin position="322"/>
        <end position="340"/>
    </location>
</feature>
<dbReference type="InterPro" id="IPR007235">
    <property type="entry name" value="Glyco_trans_28_C"/>
</dbReference>
<feature type="compositionally biased region" description="Basic and acidic residues" evidence="18">
    <location>
        <begin position="487"/>
        <end position="498"/>
    </location>
</feature>
<feature type="domain" description="Glycosyltransferase family 28 N-terminal" evidence="20">
    <location>
        <begin position="538"/>
        <end position="681"/>
    </location>
</feature>
<comment type="similarity">
    <text evidence="17">Belongs to the glycosyltransferase 28 family. MurG subfamily.</text>
</comment>
<feature type="transmembrane region" description="Helical" evidence="19">
    <location>
        <begin position="388"/>
        <end position="406"/>
    </location>
</feature>
<feature type="transmembrane region" description="Helical" evidence="19">
    <location>
        <begin position="164"/>
        <end position="181"/>
    </location>
</feature>
<evidence type="ECO:0000256" key="9">
    <source>
        <dbReference type="ARBA" id="ARBA00022984"/>
    </source>
</evidence>
<dbReference type="PANTHER" id="PTHR30474">
    <property type="entry name" value="CELL CYCLE PROTEIN"/>
    <property type="match status" value="1"/>
</dbReference>
<dbReference type="GO" id="GO:0009252">
    <property type="term" value="P:peptidoglycan biosynthetic process"/>
    <property type="evidence" value="ECO:0007669"/>
    <property type="project" value="UniProtKB-UniRule"/>
</dbReference>
<evidence type="ECO:0000256" key="11">
    <source>
        <dbReference type="ARBA" id="ARBA00023136"/>
    </source>
</evidence>
<feature type="region of interest" description="Disordered" evidence="18">
    <location>
        <begin position="445"/>
        <end position="526"/>
    </location>
</feature>
<evidence type="ECO:0000256" key="10">
    <source>
        <dbReference type="ARBA" id="ARBA00022989"/>
    </source>
</evidence>
<protein>
    <recommendedName>
        <fullName evidence="17">UDP-N-acetylglucosamine--N-acetylmuramyl-(pentapeptide) pyrophosphoryl-undecaprenol N-acetylglucosamine transferase</fullName>
        <ecNumber evidence="17">2.4.1.227</ecNumber>
    </recommendedName>
    <alternativeName>
        <fullName evidence="17">Undecaprenyl-PP-MurNAc-pentapeptide-UDPGlcNAc GlcNAc transferase</fullName>
    </alternativeName>
</protein>
<evidence type="ECO:0000256" key="1">
    <source>
        <dbReference type="ARBA" id="ARBA00004651"/>
    </source>
</evidence>
<feature type="compositionally biased region" description="Basic residues" evidence="18">
    <location>
        <begin position="467"/>
        <end position="481"/>
    </location>
</feature>
<dbReference type="SUPFAM" id="SSF53756">
    <property type="entry name" value="UDP-Glycosyltransferase/glycogen phosphorylase"/>
    <property type="match status" value="1"/>
</dbReference>
<feature type="binding site" evidence="17">
    <location>
        <position position="663"/>
    </location>
    <ligand>
        <name>UDP-N-acetyl-alpha-D-glucosamine</name>
        <dbReference type="ChEBI" id="CHEBI:57705"/>
    </ligand>
</feature>
<feature type="binding site" evidence="17">
    <location>
        <position position="828"/>
    </location>
    <ligand>
        <name>UDP-N-acetyl-alpha-D-glucosamine</name>
        <dbReference type="ChEBI" id="CHEBI:57705"/>
    </ligand>
</feature>
<dbReference type="InterPro" id="IPR004276">
    <property type="entry name" value="GlycoTrans_28_N"/>
</dbReference>
<keyword evidence="13 17" id="KW-0961">Cell wall biogenesis/degradation</keyword>
<evidence type="ECO:0000256" key="15">
    <source>
        <dbReference type="ARBA" id="ARBA00049902"/>
    </source>
</evidence>
<comment type="caution">
    <text evidence="17">Lacks conserved residue(s) required for the propagation of feature annotation.</text>
</comment>
<reference evidence="22" key="2">
    <citation type="submission" date="2015-09" db="EMBL/GenBank/DDBJ databases">
        <title>Draft genome sequence of Mycobacterium neoaurum DSM 44074.</title>
        <authorList>
            <person name="Croce O."/>
            <person name="Robert C."/>
            <person name="Raoult D."/>
            <person name="Drancourt M."/>
        </authorList>
    </citation>
    <scope>NUCLEOTIDE SEQUENCE</scope>
    <source>
        <strain evidence="22">DSM 44074</strain>
    </source>
</reference>
<dbReference type="NCBIfam" id="TIGR01133">
    <property type="entry name" value="murG"/>
    <property type="match status" value="1"/>
</dbReference>
<keyword evidence="4 17" id="KW-0132">Cell division</keyword>
<keyword evidence="12 17" id="KW-0131">Cell cycle</keyword>
<feature type="binding site" evidence="17">
    <location>
        <begin position="545"/>
        <end position="547"/>
    </location>
    <ligand>
        <name>UDP-N-acetyl-alpha-D-glucosamine</name>
        <dbReference type="ChEBI" id="CHEBI:57705"/>
    </ligand>
</feature>
<feature type="transmembrane region" description="Helical" evidence="19">
    <location>
        <begin position="216"/>
        <end position="234"/>
    </location>
</feature>
<dbReference type="Pfam" id="PF03033">
    <property type="entry name" value="Glyco_transf_28"/>
    <property type="match status" value="1"/>
</dbReference>
<dbReference type="HAMAP" id="MF_00033">
    <property type="entry name" value="MurG"/>
    <property type="match status" value="1"/>
</dbReference>
<reference evidence="22" key="1">
    <citation type="submission" date="2014-05" db="EMBL/GenBank/DDBJ databases">
        <authorList>
            <person name="Urmite Genomes"/>
        </authorList>
    </citation>
    <scope>NUCLEOTIDE SEQUENCE</scope>
    <source>
        <strain evidence="22">DSM 44074</strain>
    </source>
</reference>
<keyword evidence="3 17" id="KW-1003">Cell membrane</keyword>
<feature type="transmembrane region" description="Helical" evidence="19">
    <location>
        <begin position="125"/>
        <end position="144"/>
    </location>
</feature>
<keyword evidence="5 17" id="KW-0328">Glycosyltransferase</keyword>
<evidence type="ECO:0000256" key="13">
    <source>
        <dbReference type="ARBA" id="ARBA00023316"/>
    </source>
</evidence>
<evidence type="ECO:0000256" key="16">
    <source>
        <dbReference type="ARBA" id="ARBA00049966"/>
    </source>
</evidence>
<dbReference type="GO" id="GO:0005886">
    <property type="term" value="C:plasma membrane"/>
    <property type="evidence" value="ECO:0007669"/>
    <property type="project" value="UniProtKB-SubCell"/>
</dbReference>
<evidence type="ECO:0000313" key="23">
    <source>
        <dbReference type="Proteomes" id="UP000028864"/>
    </source>
</evidence>
<dbReference type="CDD" id="cd03785">
    <property type="entry name" value="GT28_MurG"/>
    <property type="match status" value="1"/>
</dbReference>
<dbReference type="NCBIfam" id="TIGR02614">
    <property type="entry name" value="ftsW"/>
    <property type="match status" value="1"/>
</dbReference>
<feature type="transmembrane region" description="Helical" evidence="19">
    <location>
        <begin position="60"/>
        <end position="83"/>
    </location>
</feature>
<evidence type="ECO:0000256" key="2">
    <source>
        <dbReference type="ARBA" id="ARBA00004752"/>
    </source>
</evidence>
<name>A0AAV2WLP2_MYCNE</name>
<dbReference type="GO" id="GO:0071555">
    <property type="term" value="P:cell wall organization"/>
    <property type="evidence" value="ECO:0007669"/>
    <property type="project" value="UniProtKB-KW"/>
</dbReference>
<keyword evidence="10 19" id="KW-1133">Transmembrane helix</keyword>
<evidence type="ECO:0000313" key="22">
    <source>
        <dbReference type="EMBL" id="CDQ45057.1"/>
    </source>
</evidence>
<feature type="compositionally biased region" description="Low complexity" evidence="18">
    <location>
        <begin position="505"/>
        <end position="524"/>
    </location>
</feature>
<dbReference type="GO" id="GO:0008360">
    <property type="term" value="P:regulation of cell shape"/>
    <property type="evidence" value="ECO:0007669"/>
    <property type="project" value="UniProtKB-KW"/>
</dbReference>
<dbReference type="GO" id="GO:0015648">
    <property type="term" value="F:lipid-linked peptidoglycan transporter activity"/>
    <property type="evidence" value="ECO:0007669"/>
    <property type="project" value="TreeGrafter"/>
</dbReference>
<dbReference type="InterPro" id="IPR001182">
    <property type="entry name" value="FtsW/RodA"/>
</dbReference>
<evidence type="ECO:0000259" key="20">
    <source>
        <dbReference type="Pfam" id="PF03033"/>
    </source>
</evidence>
<evidence type="ECO:0000256" key="12">
    <source>
        <dbReference type="ARBA" id="ARBA00023306"/>
    </source>
</evidence>
<dbReference type="EC" id="2.4.1.227" evidence="17"/>
<dbReference type="Gene3D" id="3.40.50.2000">
    <property type="entry name" value="Glycogen Phosphorylase B"/>
    <property type="match status" value="2"/>
</dbReference>
<dbReference type="InterPro" id="IPR013437">
    <property type="entry name" value="FtsW"/>
</dbReference>
<evidence type="ECO:0000256" key="5">
    <source>
        <dbReference type="ARBA" id="ARBA00022676"/>
    </source>
</evidence>
<dbReference type="Proteomes" id="UP000028864">
    <property type="component" value="Unassembled WGS sequence"/>
</dbReference>
<evidence type="ECO:0000256" key="7">
    <source>
        <dbReference type="ARBA" id="ARBA00022692"/>
    </source>
</evidence>
<evidence type="ECO:0000259" key="21">
    <source>
        <dbReference type="Pfam" id="PF04101"/>
    </source>
</evidence>
<feature type="transmembrane region" description="Helical" evidence="19">
    <location>
        <begin position="193"/>
        <end position="210"/>
    </location>
</feature>
<organism evidence="22 23">
    <name type="scientific">Mycolicibacterium neoaurum</name>
    <name type="common">Mycobacterium neoaurum</name>
    <dbReference type="NCBI Taxonomy" id="1795"/>
    <lineage>
        <taxon>Bacteria</taxon>
        <taxon>Bacillati</taxon>
        <taxon>Actinomycetota</taxon>
        <taxon>Actinomycetes</taxon>
        <taxon>Mycobacteriales</taxon>
        <taxon>Mycobacteriaceae</taxon>
        <taxon>Mycolicibacterium</taxon>
    </lineage>
</organism>
<dbReference type="PANTHER" id="PTHR30474:SF2">
    <property type="entry name" value="PEPTIDOGLYCAN GLYCOSYLTRANSFERASE FTSW-RELATED"/>
    <property type="match status" value="1"/>
</dbReference>
<keyword evidence="9 17" id="KW-0573">Peptidoglycan synthesis</keyword>
<evidence type="ECO:0000256" key="17">
    <source>
        <dbReference type="HAMAP-Rule" id="MF_00033"/>
    </source>
</evidence>
<evidence type="ECO:0000256" key="18">
    <source>
        <dbReference type="SAM" id="MobiDB-lite"/>
    </source>
</evidence>
<keyword evidence="11 17" id="KW-0472">Membrane</keyword>
<keyword evidence="8 17" id="KW-0133">Cell shape</keyword>
<dbReference type="Pfam" id="PF01098">
    <property type="entry name" value="FTSW_RODA_SPOVE"/>
    <property type="match status" value="1"/>
</dbReference>
<comment type="function">
    <text evidence="16">Peptidoglycan polymerase that is essential for cell division.</text>
</comment>
<comment type="similarity">
    <text evidence="14">Belongs to the SEDS family. FtsW subfamily.</text>
</comment>
<dbReference type="AlphaFoldDB" id="A0AAV2WLP2"/>
<evidence type="ECO:0000256" key="19">
    <source>
        <dbReference type="SAM" id="Phobius"/>
    </source>
</evidence>
<feature type="transmembrane region" description="Helical" evidence="19">
    <location>
        <begin position="352"/>
        <end position="376"/>
    </location>
</feature>
<feature type="region of interest" description="Disordered" evidence="18">
    <location>
        <begin position="1"/>
        <end position="30"/>
    </location>
</feature>
<comment type="function">
    <text evidence="17">Cell wall formation. Catalyzes the transfer of a GlcNAc subunit on undecaprenyl-pyrophosphoryl-MurNAc-pentapeptide (lipid intermediate I) to form undecaprenyl-pyrophosphoryl-MurNAc-(pentapeptide)GlcNAc (lipid intermediate II).</text>
</comment>
<keyword evidence="7 19" id="KW-0812">Transmembrane</keyword>
<comment type="subcellular location">
    <subcellularLocation>
        <location evidence="1">Cell membrane</location>
        <topology evidence="1">Multi-pass membrane protein</topology>
    </subcellularLocation>
    <subcellularLocation>
        <location evidence="17">Cell membrane</location>
        <topology evidence="17">Peripheral membrane protein</topology>
        <orientation evidence="17">Cytoplasmic side</orientation>
    </subcellularLocation>
</comment>
<dbReference type="EMBL" id="LK021338">
    <property type="protein sequence ID" value="CDQ45057.1"/>
    <property type="molecule type" value="Genomic_DNA"/>
</dbReference>
<evidence type="ECO:0000256" key="4">
    <source>
        <dbReference type="ARBA" id="ARBA00022618"/>
    </source>
</evidence>
<accession>A0AAV2WLP2</accession>
<evidence type="ECO:0000256" key="14">
    <source>
        <dbReference type="ARBA" id="ARBA00038053"/>
    </source>
</evidence>
<comment type="pathway">
    <text evidence="2 17">Cell wall biogenesis; peptidoglycan biosynthesis.</text>
</comment>
<keyword evidence="6 17" id="KW-0808">Transferase</keyword>
<feature type="transmembrane region" description="Helical" evidence="19">
    <location>
        <begin position="95"/>
        <end position="113"/>
    </location>
</feature>
<dbReference type="PROSITE" id="PS00428">
    <property type="entry name" value="FTSW_RODA_SPOVE"/>
    <property type="match status" value="1"/>
</dbReference>
<feature type="binding site" evidence="17">
    <location>
        <position position="734"/>
    </location>
    <ligand>
        <name>UDP-N-acetyl-alpha-D-glucosamine</name>
        <dbReference type="ChEBI" id="CHEBI:57705"/>
    </ligand>
</feature>
<dbReference type="GO" id="GO:0032153">
    <property type="term" value="C:cell division site"/>
    <property type="evidence" value="ECO:0007669"/>
    <property type="project" value="TreeGrafter"/>
</dbReference>